<dbReference type="SUPFAM" id="SSF46785">
    <property type="entry name" value="Winged helix' DNA-binding domain"/>
    <property type="match status" value="1"/>
</dbReference>
<dbReference type="Proteomes" id="UP000445582">
    <property type="component" value="Unassembled WGS sequence"/>
</dbReference>
<dbReference type="GO" id="GO:0003700">
    <property type="term" value="F:DNA-binding transcription factor activity"/>
    <property type="evidence" value="ECO:0007669"/>
    <property type="project" value="InterPro"/>
</dbReference>
<dbReference type="InterPro" id="IPR036390">
    <property type="entry name" value="WH_DNA-bd_sf"/>
</dbReference>
<protein>
    <submittedName>
        <fullName evidence="2">Winged helix DNA-binding protein</fullName>
    </submittedName>
</protein>
<evidence type="ECO:0000313" key="2">
    <source>
        <dbReference type="EMBL" id="MXO62333.1"/>
    </source>
</evidence>
<organism evidence="2 3">
    <name type="scientific">Qipengyuania oceanensis</name>
    <dbReference type="NCBI Taxonomy" id="1463597"/>
    <lineage>
        <taxon>Bacteria</taxon>
        <taxon>Pseudomonadati</taxon>
        <taxon>Pseudomonadota</taxon>
        <taxon>Alphaproteobacteria</taxon>
        <taxon>Sphingomonadales</taxon>
        <taxon>Erythrobacteraceae</taxon>
        <taxon>Qipengyuania</taxon>
    </lineage>
</organism>
<keyword evidence="3" id="KW-1185">Reference proteome</keyword>
<dbReference type="InterPro" id="IPR000835">
    <property type="entry name" value="HTH_MarR-typ"/>
</dbReference>
<proteinExistence type="predicted"/>
<feature type="domain" description="HTH marR-type" evidence="1">
    <location>
        <begin position="250"/>
        <end position="303"/>
    </location>
</feature>
<reference evidence="2 3" key="1">
    <citation type="submission" date="2019-12" db="EMBL/GenBank/DDBJ databases">
        <title>Genomic-based taxomic classification of the family Erythrobacteraceae.</title>
        <authorList>
            <person name="Xu L."/>
        </authorList>
    </citation>
    <scope>NUCLEOTIDE SEQUENCE [LARGE SCALE GENOMIC DNA]</scope>
    <source>
        <strain evidence="2 3">MCCC 1A09965</strain>
    </source>
</reference>
<dbReference type="InterPro" id="IPR036388">
    <property type="entry name" value="WH-like_DNA-bd_sf"/>
</dbReference>
<evidence type="ECO:0000313" key="3">
    <source>
        <dbReference type="Proteomes" id="UP000445582"/>
    </source>
</evidence>
<dbReference type="EMBL" id="WTYN01000001">
    <property type="protein sequence ID" value="MXO62333.1"/>
    <property type="molecule type" value="Genomic_DNA"/>
</dbReference>
<accession>A0A844YF96</accession>
<dbReference type="AlphaFoldDB" id="A0A844YF96"/>
<dbReference type="GO" id="GO:0003677">
    <property type="term" value="F:DNA binding"/>
    <property type="evidence" value="ECO:0007669"/>
    <property type="project" value="UniProtKB-KW"/>
</dbReference>
<gene>
    <name evidence="2" type="ORF">GRI48_04825</name>
</gene>
<dbReference type="RefSeq" id="WP_160672189.1">
    <property type="nucleotide sequence ID" value="NZ_WTYN01000001.1"/>
</dbReference>
<comment type="caution">
    <text evidence="2">The sequence shown here is derived from an EMBL/GenBank/DDBJ whole genome shotgun (WGS) entry which is preliminary data.</text>
</comment>
<dbReference type="Pfam" id="PF13463">
    <property type="entry name" value="HTH_27"/>
    <property type="match status" value="1"/>
</dbReference>
<dbReference type="Gene3D" id="1.10.10.10">
    <property type="entry name" value="Winged helix-like DNA-binding domain superfamily/Winged helix DNA-binding domain"/>
    <property type="match status" value="1"/>
</dbReference>
<dbReference type="OrthoDB" id="7594920at2"/>
<name>A0A844YF96_9SPHN</name>
<keyword evidence="2" id="KW-0238">DNA-binding</keyword>
<evidence type="ECO:0000259" key="1">
    <source>
        <dbReference type="Pfam" id="PF13463"/>
    </source>
</evidence>
<sequence length="319" mass="35122">MAHADLVYPSREADGPGALYSLTVFSDCELTRARLAEDAAAAGLHVRQSYPLEHLLTGSVLSLGDIVILDCPEVRGDTIGVLLRVDARVAQAGSQMIVLTRMDALEDIYACMGQADAQILVDATRGERVLAVGRALTRNRGMRVRELSADDRVTLMRLTEQVEDIARRLEDFPRAGSDGIFRFESSRREFGPADGTQDGRLRAARPPLPDPRLVRKIIARRQKRRDYFDGALFADPAWDMLLDLTAARVEHRRVSVTSLCIASGVPATTALRWISQLVEAGLFERVEDEADRRRAFIGLTDAAADAMARYFAEIGGELG</sequence>